<keyword evidence="2" id="KW-1185">Reference proteome</keyword>
<dbReference type="Proteomes" id="UP000452235">
    <property type="component" value="Unassembled WGS sequence"/>
</dbReference>
<evidence type="ECO:0000313" key="2">
    <source>
        <dbReference type="Proteomes" id="UP000452235"/>
    </source>
</evidence>
<dbReference type="AlphaFoldDB" id="A0A5M3YYS7"/>
<name>A0A5M3YYS7_ASPTE</name>
<dbReference type="OrthoDB" id="76567at2759"/>
<reference evidence="1 2" key="1">
    <citation type="submission" date="2020-01" db="EMBL/GenBank/DDBJ databases">
        <title>Aspergillus terreus IFO 6365 whole genome shotgun sequence.</title>
        <authorList>
            <person name="Kanamasa S."/>
            <person name="Takahashi H."/>
        </authorList>
    </citation>
    <scope>NUCLEOTIDE SEQUENCE [LARGE SCALE GENOMIC DNA]</scope>
    <source>
        <strain evidence="1 2">IFO 6365</strain>
    </source>
</reference>
<dbReference type="VEuPathDB" id="FungiDB:ATEG_03769"/>
<sequence>MAPTTSPNTDLLSGPILDNLDICDRCHEALDLVSMHVPVFGHCYRNRCKVLMVLAKLGRVQKDENYQGYLKLAKKDVWVRVMPTELHDVHQRWVRYSSSEYVDIVTDSRNSEYGVPILIHSKELWNMPLGYAAMLTDDRHILWWRLYVGQCFLAWRRIVCQHAQKILQRSTASLFYYIAWLGNGTFRADTALGPRAYRRGRGLPVHLEWSGGVPTLNTSSATPVTFFAVVTLWPAPAIIAPLRRLRITFIVSASYSTKI</sequence>
<accession>A0A5M3YYS7</accession>
<evidence type="ECO:0000313" key="1">
    <source>
        <dbReference type="EMBL" id="GFF19905.1"/>
    </source>
</evidence>
<organism evidence="1 2">
    <name type="scientific">Aspergillus terreus</name>
    <dbReference type="NCBI Taxonomy" id="33178"/>
    <lineage>
        <taxon>Eukaryota</taxon>
        <taxon>Fungi</taxon>
        <taxon>Dikarya</taxon>
        <taxon>Ascomycota</taxon>
        <taxon>Pezizomycotina</taxon>
        <taxon>Eurotiomycetes</taxon>
        <taxon>Eurotiomycetidae</taxon>
        <taxon>Eurotiales</taxon>
        <taxon>Aspergillaceae</taxon>
        <taxon>Aspergillus</taxon>
        <taxon>Aspergillus subgen. Circumdati</taxon>
    </lineage>
</organism>
<comment type="caution">
    <text evidence="1">The sequence shown here is derived from an EMBL/GenBank/DDBJ whole genome shotgun (WGS) entry which is preliminary data.</text>
</comment>
<dbReference type="EMBL" id="BLJY01000011">
    <property type="protein sequence ID" value="GFF19905.1"/>
    <property type="molecule type" value="Genomic_DNA"/>
</dbReference>
<protein>
    <submittedName>
        <fullName evidence="1">Uncharacterized protein</fullName>
    </submittedName>
</protein>
<gene>
    <name evidence="1" type="ORF">ATEIFO6365_0011016400</name>
</gene>
<proteinExistence type="predicted"/>